<keyword evidence="3" id="KW-1185">Reference proteome</keyword>
<feature type="domain" description="SnoaL-like" evidence="1">
    <location>
        <begin position="14"/>
        <end position="134"/>
    </location>
</feature>
<gene>
    <name evidence="2" type="ORF">KK488_12550</name>
</gene>
<dbReference type="InterPro" id="IPR032710">
    <property type="entry name" value="NTF2-like_dom_sf"/>
</dbReference>
<dbReference type="SUPFAM" id="SSF54427">
    <property type="entry name" value="NTF2-like"/>
    <property type="match status" value="1"/>
</dbReference>
<name>A0A9X1DD83_9SPHN</name>
<dbReference type="Proteomes" id="UP001138757">
    <property type="component" value="Unassembled WGS sequence"/>
</dbReference>
<dbReference type="Gene3D" id="3.10.450.50">
    <property type="match status" value="1"/>
</dbReference>
<sequence>MSEIDLAALAAKVRRLEDRAEILDCMNRYTRGADRLDRELLLSAYHPHATDDRGAFTGGREARVDWLLAYLRTLPHTSHHITNFTIDLDGDEAHCESYVITTRLEDEGASVVIGGARYIDRFERVDGRWAIAHREAVMDFNFTAPTSDLPPRVLAGARDRSDRSYARPFALSAEGEARMRTGLTAPKD</sequence>
<dbReference type="Pfam" id="PF13577">
    <property type="entry name" value="SnoaL_4"/>
    <property type="match status" value="1"/>
</dbReference>
<dbReference type="AlphaFoldDB" id="A0A9X1DD83"/>
<proteinExistence type="predicted"/>
<dbReference type="RefSeq" id="WP_214624038.1">
    <property type="nucleotide sequence ID" value="NZ_JAHGAW010000008.1"/>
</dbReference>
<accession>A0A9X1DD83</accession>
<reference evidence="2" key="1">
    <citation type="submission" date="2021-05" db="EMBL/GenBank/DDBJ databases">
        <title>Genome of Sphingobium sp. strain.</title>
        <authorList>
            <person name="Fan R."/>
        </authorList>
    </citation>
    <scope>NUCLEOTIDE SEQUENCE</scope>
    <source>
        <strain evidence="2">H33</strain>
    </source>
</reference>
<evidence type="ECO:0000313" key="2">
    <source>
        <dbReference type="EMBL" id="MBT2187776.1"/>
    </source>
</evidence>
<comment type="caution">
    <text evidence="2">The sequence shown here is derived from an EMBL/GenBank/DDBJ whole genome shotgun (WGS) entry which is preliminary data.</text>
</comment>
<organism evidence="2 3">
    <name type="scientific">Sphingobium nicotianae</name>
    <dbReference type="NCBI Taxonomy" id="2782607"/>
    <lineage>
        <taxon>Bacteria</taxon>
        <taxon>Pseudomonadati</taxon>
        <taxon>Pseudomonadota</taxon>
        <taxon>Alphaproteobacteria</taxon>
        <taxon>Sphingomonadales</taxon>
        <taxon>Sphingomonadaceae</taxon>
        <taxon>Sphingobium</taxon>
    </lineage>
</organism>
<evidence type="ECO:0000259" key="1">
    <source>
        <dbReference type="Pfam" id="PF13577"/>
    </source>
</evidence>
<dbReference type="CDD" id="cd00531">
    <property type="entry name" value="NTF2_like"/>
    <property type="match status" value="1"/>
</dbReference>
<dbReference type="InterPro" id="IPR037401">
    <property type="entry name" value="SnoaL-like"/>
</dbReference>
<evidence type="ECO:0000313" key="3">
    <source>
        <dbReference type="Proteomes" id="UP001138757"/>
    </source>
</evidence>
<dbReference type="EMBL" id="JAHGAW010000008">
    <property type="protein sequence ID" value="MBT2187776.1"/>
    <property type="molecule type" value="Genomic_DNA"/>
</dbReference>
<protein>
    <submittedName>
        <fullName evidence="2">Nuclear transport factor 2 family protein</fullName>
    </submittedName>
</protein>